<dbReference type="AlphaFoldDB" id="A0A1X7BTW8"/>
<protein>
    <submittedName>
        <fullName evidence="1">Uncharacterized protein</fullName>
    </submittedName>
</protein>
<evidence type="ECO:0000313" key="1">
    <source>
        <dbReference type="EMBL" id="SMC13024.1"/>
    </source>
</evidence>
<evidence type="ECO:0000313" key="2">
    <source>
        <dbReference type="Proteomes" id="UP000193224"/>
    </source>
</evidence>
<name>A0A1X7BTW8_9RHOB</name>
<sequence>MTNSTNYPVACNPDLMKALQSRELESELATLRRIAPDIGLAIQMIDYNGDNYMLKNRRMTLWASGNDGHDKAEVLLSMTQGDCFETIRILALGLMAEGLSPVRTELVCAALDVTSALNRSYQPSMAA</sequence>
<keyword evidence="2" id="KW-1185">Reference proteome</keyword>
<accession>A0A1X7BTW8</accession>
<dbReference type="Proteomes" id="UP000193224">
    <property type="component" value="Unassembled WGS sequence"/>
</dbReference>
<dbReference type="RefSeq" id="WP_085800978.1">
    <property type="nucleotide sequence ID" value="NZ_FWXB01000011.1"/>
</dbReference>
<proteinExistence type="predicted"/>
<reference evidence="1 2" key="1">
    <citation type="submission" date="2017-03" db="EMBL/GenBank/DDBJ databases">
        <authorList>
            <person name="Afonso C.L."/>
            <person name="Miller P.J."/>
            <person name="Scott M.A."/>
            <person name="Spackman E."/>
            <person name="Goraichik I."/>
            <person name="Dimitrov K.M."/>
            <person name="Suarez D.L."/>
            <person name="Swayne D.E."/>
        </authorList>
    </citation>
    <scope>NUCLEOTIDE SEQUENCE [LARGE SCALE GENOMIC DNA]</scope>
    <source>
        <strain evidence="1 2">CECT 7745</strain>
    </source>
</reference>
<dbReference type="EMBL" id="FWXB01000011">
    <property type="protein sequence ID" value="SMC13024.1"/>
    <property type="molecule type" value="Genomic_DNA"/>
</dbReference>
<gene>
    <name evidence="1" type="ORF">ROA7745_02858</name>
</gene>
<organism evidence="1 2">
    <name type="scientific">Roseovarius aestuarii</name>
    <dbReference type="NCBI Taxonomy" id="475083"/>
    <lineage>
        <taxon>Bacteria</taxon>
        <taxon>Pseudomonadati</taxon>
        <taxon>Pseudomonadota</taxon>
        <taxon>Alphaproteobacteria</taxon>
        <taxon>Rhodobacterales</taxon>
        <taxon>Roseobacteraceae</taxon>
        <taxon>Roseovarius</taxon>
    </lineage>
</organism>